<name>A0A0G2F5N7_9PEZI</name>
<feature type="signal peptide" evidence="1">
    <location>
        <begin position="1"/>
        <end position="20"/>
    </location>
</feature>
<evidence type="ECO:0000313" key="3">
    <source>
        <dbReference type="Proteomes" id="UP000034680"/>
    </source>
</evidence>
<dbReference type="AlphaFoldDB" id="A0A0G2F5N7"/>
<organism evidence="2 3">
    <name type="scientific">Diaporthe ampelina</name>
    <dbReference type="NCBI Taxonomy" id="1214573"/>
    <lineage>
        <taxon>Eukaryota</taxon>
        <taxon>Fungi</taxon>
        <taxon>Dikarya</taxon>
        <taxon>Ascomycota</taxon>
        <taxon>Pezizomycotina</taxon>
        <taxon>Sordariomycetes</taxon>
        <taxon>Sordariomycetidae</taxon>
        <taxon>Diaporthales</taxon>
        <taxon>Diaporthaceae</taxon>
        <taxon>Diaporthe</taxon>
    </lineage>
</organism>
<protein>
    <submittedName>
        <fullName evidence="2">Putative dnase1 protein</fullName>
    </submittedName>
</protein>
<proteinExistence type="predicted"/>
<accession>A0A0G2F5N7</accession>
<reference evidence="2 3" key="1">
    <citation type="submission" date="2015-05" db="EMBL/GenBank/DDBJ databases">
        <title>Distinctive expansion of gene families associated with plant cell wall degradation and secondary metabolism in the genomes of grapevine trunk pathogens.</title>
        <authorList>
            <person name="Lawrence D.P."/>
            <person name="Travadon R."/>
            <person name="Rolshausen P.E."/>
            <person name="Baumgartner K."/>
        </authorList>
    </citation>
    <scope>NUCLEOTIDE SEQUENCE [LARGE SCALE GENOMIC DNA]</scope>
    <source>
        <strain evidence="2">DA912</strain>
    </source>
</reference>
<keyword evidence="1" id="KW-0732">Signal</keyword>
<evidence type="ECO:0000256" key="1">
    <source>
        <dbReference type="SAM" id="SignalP"/>
    </source>
</evidence>
<sequence>MQYSTLALLASATLAGAVNQVTFVSMDDTDRTVYFTPNSGLASVESTDVPAGQNVTVTIPDSWIGNYYAVTAGSENSPGMLGEVNFNSWGGLTYFDVSAIVDENDHNGVYMMYPIDSESPVSGCTSFMCDTLYRLPDDIQTKATTSTHLITTLGAGNQVVYKAALATRDLEQQVYPRAAVTDANWTPARLHSRQFRI</sequence>
<comment type="caution">
    <text evidence="2">The sequence shown here is derived from an EMBL/GenBank/DDBJ whole genome shotgun (WGS) entry which is preliminary data.</text>
</comment>
<dbReference type="EMBL" id="LCUC01000552">
    <property type="protein sequence ID" value="KKY30067.1"/>
    <property type="molecule type" value="Genomic_DNA"/>
</dbReference>
<dbReference type="OrthoDB" id="3513524at2759"/>
<dbReference type="Proteomes" id="UP000034680">
    <property type="component" value="Unassembled WGS sequence"/>
</dbReference>
<gene>
    <name evidence="2" type="ORF">UCDDA912_g10005</name>
</gene>
<evidence type="ECO:0000313" key="2">
    <source>
        <dbReference type="EMBL" id="KKY30067.1"/>
    </source>
</evidence>
<keyword evidence="3" id="KW-1185">Reference proteome</keyword>
<reference evidence="2 3" key="2">
    <citation type="submission" date="2015-05" db="EMBL/GenBank/DDBJ databases">
        <authorList>
            <person name="Morales-Cruz A."/>
            <person name="Amrine K.C."/>
            <person name="Cantu D."/>
        </authorList>
    </citation>
    <scope>NUCLEOTIDE SEQUENCE [LARGE SCALE GENOMIC DNA]</scope>
    <source>
        <strain evidence="2">DA912</strain>
    </source>
</reference>
<feature type="chain" id="PRO_5002544078" evidence="1">
    <location>
        <begin position="21"/>
        <end position="197"/>
    </location>
</feature>